<dbReference type="Gene3D" id="1.10.357.10">
    <property type="entry name" value="Tetracycline Repressor, domain 2"/>
    <property type="match status" value="1"/>
</dbReference>
<sequence length="193" mass="21892">MARPREFDEKQALLAAMHVFWNKGYARTSLNDLLRVTGLSKSSLYETFGDKRKLFMAAYEVYRQERMQMLRGYLSSQPTAYASIETFFETVLEHAKNDDKPFGCMSCNEAVEFGPHDPELQELIQLDFQGMEAAFAYAVRDGRQDSSIASTLTDQALSSLLTVNHQGLQIMARSRMDPNRLQMAVAAMLTVLK</sequence>
<dbReference type="GO" id="GO:0003677">
    <property type="term" value="F:DNA binding"/>
    <property type="evidence" value="ECO:0007669"/>
    <property type="project" value="UniProtKB-UniRule"/>
</dbReference>
<organism evidence="6 7">
    <name type="scientific">Pseudomonas cedrina</name>
    <dbReference type="NCBI Taxonomy" id="651740"/>
    <lineage>
        <taxon>Bacteria</taxon>
        <taxon>Pseudomonadati</taxon>
        <taxon>Pseudomonadota</taxon>
        <taxon>Gammaproteobacteria</taxon>
        <taxon>Pseudomonadales</taxon>
        <taxon>Pseudomonadaceae</taxon>
        <taxon>Pseudomonas</taxon>
    </lineage>
</organism>
<dbReference type="Pfam" id="PF16925">
    <property type="entry name" value="TetR_C_13"/>
    <property type="match status" value="1"/>
</dbReference>
<evidence type="ECO:0000256" key="2">
    <source>
        <dbReference type="ARBA" id="ARBA00023125"/>
    </source>
</evidence>
<gene>
    <name evidence="6" type="ORF">CQ006_27450</name>
</gene>
<dbReference type="SUPFAM" id="SSF48498">
    <property type="entry name" value="Tetracyclin repressor-like, C-terminal domain"/>
    <property type="match status" value="1"/>
</dbReference>
<dbReference type="PANTHER" id="PTHR47506:SF10">
    <property type="entry name" value="TRANSCRIPTIONAL REGULATORY PROTEIN"/>
    <property type="match status" value="1"/>
</dbReference>
<evidence type="ECO:0000256" key="3">
    <source>
        <dbReference type="ARBA" id="ARBA00023163"/>
    </source>
</evidence>
<evidence type="ECO:0000256" key="1">
    <source>
        <dbReference type="ARBA" id="ARBA00023015"/>
    </source>
</evidence>
<evidence type="ECO:0000313" key="7">
    <source>
        <dbReference type="Proteomes" id="UP000239458"/>
    </source>
</evidence>
<dbReference type="Proteomes" id="UP000239458">
    <property type="component" value="Unassembled WGS sequence"/>
</dbReference>
<keyword evidence="2 4" id="KW-0238">DNA-binding</keyword>
<keyword evidence="1" id="KW-0805">Transcription regulation</keyword>
<dbReference type="InterPro" id="IPR036271">
    <property type="entry name" value="Tet_transcr_reg_TetR-rel_C_sf"/>
</dbReference>
<feature type="domain" description="HTH tetR-type" evidence="5">
    <location>
        <begin position="6"/>
        <end position="66"/>
    </location>
</feature>
<proteinExistence type="predicted"/>
<dbReference type="InterPro" id="IPR011075">
    <property type="entry name" value="TetR_C"/>
</dbReference>
<dbReference type="InterPro" id="IPR001647">
    <property type="entry name" value="HTH_TetR"/>
</dbReference>
<keyword evidence="3" id="KW-0804">Transcription</keyword>
<dbReference type="AlphaFoldDB" id="A0A2S9D3J7"/>
<reference evidence="6 7" key="1">
    <citation type="submission" date="2017-09" db="EMBL/GenBank/DDBJ databases">
        <title>Genomic, metabolic, and phenotypic characteristics of bacterial isolates from the natural microbiome of the model nematode Caenorhabditis elegans.</title>
        <authorList>
            <person name="Zimmermann J."/>
            <person name="Obeng N."/>
            <person name="Yang W."/>
            <person name="Obeng O."/>
            <person name="Kissoyan K."/>
            <person name="Pees B."/>
            <person name="Dirksen P."/>
            <person name="Hoppner M."/>
            <person name="Franke A."/>
            <person name="Rosenstiel P."/>
            <person name="Leippe M."/>
            <person name="Dierking K."/>
            <person name="Kaleta C."/>
            <person name="Schulenburg H."/>
        </authorList>
    </citation>
    <scope>NUCLEOTIDE SEQUENCE [LARGE SCALE GENOMIC DNA]</scope>
    <source>
        <strain evidence="6 7">MYb184</strain>
    </source>
</reference>
<name>A0A2S9D3J7_PSECE</name>
<protein>
    <submittedName>
        <fullName evidence="6">TetR family transcriptional regulator</fullName>
    </submittedName>
</protein>
<dbReference type="Pfam" id="PF00440">
    <property type="entry name" value="TetR_N"/>
    <property type="match status" value="1"/>
</dbReference>
<dbReference type="InterPro" id="IPR009057">
    <property type="entry name" value="Homeodomain-like_sf"/>
</dbReference>
<dbReference type="Gene3D" id="1.10.10.60">
    <property type="entry name" value="Homeodomain-like"/>
    <property type="match status" value="1"/>
</dbReference>
<feature type="DNA-binding region" description="H-T-H motif" evidence="4">
    <location>
        <begin position="29"/>
        <end position="48"/>
    </location>
</feature>
<dbReference type="EMBL" id="PCQE01000095">
    <property type="protein sequence ID" value="PRB87676.1"/>
    <property type="molecule type" value="Genomic_DNA"/>
</dbReference>
<evidence type="ECO:0000259" key="5">
    <source>
        <dbReference type="PROSITE" id="PS50977"/>
    </source>
</evidence>
<evidence type="ECO:0000313" key="6">
    <source>
        <dbReference type="EMBL" id="PRB87676.1"/>
    </source>
</evidence>
<dbReference type="PROSITE" id="PS50977">
    <property type="entry name" value="HTH_TETR_2"/>
    <property type="match status" value="1"/>
</dbReference>
<dbReference type="RefSeq" id="WP_105227989.1">
    <property type="nucleotide sequence ID" value="NZ_PCQE01000095.1"/>
</dbReference>
<evidence type="ECO:0000256" key="4">
    <source>
        <dbReference type="PROSITE-ProRule" id="PRU00335"/>
    </source>
</evidence>
<comment type="caution">
    <text evidence="6">The sequence shown here is derived from an EMBL/GenBank/DDBJ whole genome shotgun (WGS) entry which is preliminary data.</text>
</comment>
<accession>A0A2S9D3J7</accession>
<dbReference type="PANTHER" id="PTHR47506">
    <property type="entry name" value="TRANSCRIPTIONAL REGULATORY PROTEIN"/>
    <property type="match status" value="1"/>
</dbReference>
<dbReference type="SUPFAM" id="SSF46689">
    <property type="entry name" value="Homeodomain-like"/>
    <property type="match status" value="1"/>
</dbReference>